<evidence type="ECO:0000313" key="15">
    <source>
        <dbReference type="EMBL" id="KAH9309757.1"/>
    </source>
</evidence>
<proteinExistence type="predicted"/>
<dbReference type="SMART" id="SM00184">
    <property type="entry name" value="RING"/>
    <property type="match status" value="1"/>
</dbReference>
<dbReference type="Gene3D" id="3.30.40.10">
    <property type="entry name" value="Zinc/RING finger domain, C3HC4 (zinc finger)"/>
    <property type="match status" value="1"/>
</dbReference>
<evidence type="ECO:0000256" key="5">
    <source>
        <dbReference type="ARBA" id="ARBA00022679"/>
    </source>
</evidence>
<accession>A0AA38L6Q8</accession>
<keyword evidence="16" id="KW-1185">Reference proteome</keyword>
<dbReference type="GO" id="GO:0008270">
    <property type="term" value="F:zinc ion binding"/>
    <property type="evidence" value="ECO:0007669"/>
    <property type="project" value="UniProtKB-KW"/>
</dbReference>
<dbReference type="CDD" id="cd16461">
    <property type="entry name" value="RING-H2_EL5-like"/>
    <property type="match status" value="1"/>
</dbReference>
<dbReference type="GO" id="GO:0016567">
    <property type="term" value="P:protein ubiquitination"/>
    <property type="evidence" value="ECO:0007669"/>
    <property type="project" value="InterPro"/>
</dbReference>
<gene>
    <name evidence="15" type="ORF">KI387_037668</name>
</gene>
<comment type="catalytic activity">
    <reaction evidence="1">
        <text>S-ubiquitinyl-[E2 ubiquitin-conjugating enzyme]-L-cysteine + [acceptor protein]-L-lysine = [E2 ubiquitin-conjugating enzyme]-L-cysteine + N(6)-ubiquitinyl-[acceptor protein]-L-lysine.</text>
        <dbReference type="EC" id="2.3.2.27"/>
    </reaction>
</comment>
<dbReference type="AlphaFoldDB" id="A0AA38L6Q8"/>
<evidence type="ECO:0000256" key="8">
    <source>
        <dbReference type="ARBA" id="ARBA00022771"/>
    </source>
</evidence>
<dbReference type="SUPFAM" id="SSF57850">
    <property type="entry name" value="RING/U-box"/>
    <property type="match status" value="1"/>
</dbReference>
<keyword evidence="10" id="KW-0862">Zinc</keyword>
<feature type="non-terminal residue" evidence="15">
    <location>
        <position position="1"/>
    </location>
</feature>
<reference evidence="15 16" key="1">
    <citation type="journal article" date="2021" name="Nat. Plants">
        <title>The Taxus genome provides insights into paclitaxel biosynthesis.</title>
        <authorList>
            <person name="Xiong X."/>
            <person name="Gou J."/>
            <person name="Liao Q."/>
            <person name="Li Y."/>
            <person name="Zhou Q."/>
            <person name="Bi G."/>
            <person name="Li C."/>
            <person name="Du R."/>
            <person name="Wang X."/>
            <person name="Sun T."/>
            <person name="Guo L."/>
            <person name="Liang H."/>
            <person name="Lu P."/>
            <person name="Wu Y."/>
            <person name="Zhang Z."/>
            <person name="Ro D.K."/>
            <person name="Shang Y."/>
            <person name="Huang S."/>
            <person name="Yan J."/>
        </authorList>
    </citation>
    <scope>NUCLEOTIDE SEQUENCE [LARGE SCALE GENOMIC DNA]</scope>
    <source>
        <strain evidence="15">Ta-2019</strain>
    </source>
</reference>
<keyword evidence="7" id="KW-0479">Metal-binding</keyword>
<evidence type="ECO:0000256" key="3">
    <source>
        <dbReference type="ARBA" id="ARBA00004906"/>
    </source>
</evidence>
<evidence type="ECO:0000256" key="1">
    <source>
        <dbReference type="ARBA" id="ARBA00000900"/>
    </source>
</evidence>
<dbReference type="PANTHER" id="PTHR46913:SF1">
    <property type="entry name" value="RING-H2 FINGER PROTEIN ATL16"/>
    <property type="match status" value="1"/>
</dbReference>
<sequence length="177" mass="19456">SCIGGNPASNRVANTGDDLLTMVTTGLDKESMNALPVFEYKPENLKEGLECPVCLTEFEKNEKLRALPNCNHRFHTECINMWLHSHITCPLCRTKVIPPPKAVQSGTHAAEIHANNPVTQEPISSNVRDGTNETVVHGHLVRGQGSSGRVPYHNPYRNQGLYGGRPLPQISIEIPLC</sequence>
<dbReference type="EC" id="2.3.2.27" evidence="4"/>
<dbReference type="InterPro" id="IPR044600">
    <property type="entry name" value="ATL1/ATL16-like"/>
</dbReference>
<keyword evidence="6" id="KW-0812">Transmembrane</keyword>
<evidence type="ECO:0000256" key="10">
    <source>
        <dbReference type="ARBA" id="ARBA00022833"/>
    </source>
</evidence>
<comment type="subcellular location">
    <subcellularLocation>
        <location evidence="2">Membrane</location>
        <topology evidence="2">Single-pass membrane protein</topology>
    </subcellularLocation>
</comment>
<evidence type="ECO:0000256" key="11">
    <source>
        <dbReference type="ARBA" id="ARBA00022989"/>
    </source>
</evidence>
<dbReference type="PROSITE" id="PS50089">
    <property type="entry name" value="ZF_RING_2"/>
    <property type="match status" value="1"/>
</dbReference>
<comment type="caution">
    <text evidence="15">The sequence shown here is derived from an EMBL/GenBank/DDBJ whole genome shotgun (WGS) entry which is preliminary data.</text>
</comment>
<evidence type="ECO:0000259" key="14">
    <source>
        <dbReference type="PROSITE" id="PS50089"/>
    </source>
</evidence>
<keyword evidence="8 13" id="KW-0863">Zinc-finger</keyword>
<name>A0AA38L6Q8_TAXCH</name>
<dbReference type="FunFam" id="3.30.40.10:FF:000187">
    <property type="entry name" value="E3 ubiquitin-protein ligase ATL6"/>
    <property type="match status" value="1"/>
</dbReference>
<keyword evidence="12" id="KW-0472">Membrane</keyword>
<dbReference type="GO" id="GO:0016020">
    <property type="term" value="C:membrane"/>
    <property type="evidence" value="ECO:0007669"/>
    <property type="project" value="UniProtKB-SubCell"/>
</dbReference>
<evidence type="ECO:0000256" key="13">
    <source>
        <dbReference type="PROSITE-ProRule" id="PRU00175"/>
    </source>
</evidence>
<dbReference type="Pfam" id="PF13639">
    <property type="entry name" value="zf-RING_2"/>
    <property type="match status" value="1"/>
</dbReference>
<comment type="pathway">
    <text evidence="3">Protein modification; protein ubiquitination.</text>
</comment>
<dbReference type="PANTHER" id="PTHR46913">
    <property type="entry name" value="RING-H2 FINGER PROTEIN ATL16"/>
    <property type="match status" value="1"/>
</dbReference>
<dbReference type="Proteomes" id="UP000824469">
    <property type="component" value="Unassembled WGS sequence"/>
</dbReference>
<evidence type="ECO:0000256" key="6">
    <source>
        <dbReference type="ARBA" id="ARBA00022692"/>
    </source>
</evidence>
<dbReference type="OMA" id="TECINMW"/>
<dbReference type="GO" id="GO:0061630">
    <property type="term" value="F:ubiquitin protein ligase activity"/>
    <property type="evidence" value="ECO:0007669"/>
    <property type="project" value="UniProtKB-EC"/>
</dbReference>
<dbReference type="InterPro" id="IPR001841">
    <property type="entry name" value="Znf_RING"/>
</dbReference>
<keyword evidence="11" id="KW-1133">Transmembrane helix</keyword>
<evidence type="ECO:0000256" key="7">
    <source>
        <dbReference type="ARBA" id="ARBA00022723"/>
    </source>
</evidence>
<feature type="domain" description="RING-type" evidence="14">
    <location>
        <begin position="51"/>
        <end position="93"/>
    </location>
</feature>
<evidence type="ECO:0000313" key="16">
    <source>
        <dbReference type="Proteomes" id="UP000824469"/>
    </source>
</evidence>
<organism evidence="15 16">
    <name type="scientific">Taxus chinensis</name>
    <name type="common">Chinese yew</name>
    <name type="synonym">Taxus wallichiana var. chinensis</name>
    <dbReference type="NCBI Taxonomy" id="29808"/>
    <lineage>
        <taxon>Eukaryota</taxon>
        <taxon>Viridiplantae</taxon>
        <taxon>Streptophyta</taxon>
        <taxon>Embryophyta</taxon>
        <taxon>Tracheophyta</taxon>
        <taxon>Spermatophyta</taxon>
        <taxon>Pinopsida</taxon>
        <taxon>Pinidae</taxon>
        <taxon>Conifers II</taxon>
        <taxon>Cupressales</taxon>
        <taxon>Taxaceae</taxon>
        <taxon>Taxus</taxon>
    </lineage>
</organism>
<evidence type="ECO:0000256" key="9">
    <source>
        <dbReference type="ARBA" id="ARBA00022786"/>
    </source>
</evidence>
<evidence type="ECO:0000256" key="2">
    <source>
        <dbReference type="ARBA" id="ARBA00004167"/>
    </source>
</evidence>
<keyword evidence="5" id="KW-0808">Transferase</keyword>
<dbReference type="InterPro" id="IPR013083">
    <property type="entry name" value="Znf_RING/FYVE/PHD"/>
</dbReference>
<protein>
    <recommendedName>
        <fullName evidence="4">RING-type E3 ubiquitin transferase</fullName>
        <ecNumber evidence="4">2.3.2.27</ecNumber>
    </recommendedName>
</protein>
<keyword evidence="9" id="KW-0833">Ubl conjugation pathway</keyword>
<evidence type="ECO:0000256" key="12">
    <source>
        <dbReference type="ARBA" id="ARBA00023136"/>
    </source>
</evidence>
<evidence type="ECO:0000256" key="4">
    <source>
        <dbReference type="ARBA" id="ARBA00012483"/>
    </source>
</evidence>
<dbReference type="EMBL" id="JAHRHJ020000007">
    <property type="protein sequence ID" value="KAH9309757.1"/>
    <property type="molecule type" value="Genomic_DNA"/>
</dbReference>